<name>A0A7S6BC27_9VIRU</name>
<organism evidence="1">
    <name type="scientific">Macrophomina phaseolina chrysovirus 2</name>
    <dbReference type="NCBI Taxonomy" id="2741636"/>
    <lineage>
        <taxon>Viruses</taxon>
        <taxon>Riboviria</taxon>
        <taxon>Orthornavirae</taxon>
        <taxon>Duplornaviricota</taxon>
        <taxon>Chrymotiviricetes</taxon>
        <taxon>Ghabrivirales</taxon>
        <taxon>Alphatotivirineae</taxon>
        <taxon>Chrysoviridae</taxon>
        <taxon>Chrysovirus</taxon>
    </lineage>
</organism>
<proteinExistence type="predicted"/>
<reference evidence="1" key="1">
    <citation type="journal article" date="2020" name="Virus Evol.">
        <title>Divergent RNA viruses in Macrophomina phaseolina exhibit potential as virocontrol agents.</title>
        <authorList>
            <person name="Wang J."/>
            <person name="Ni Y."/>
            <person name="Liu X."/>
            <person name="Zhao H."/>
            <person name="Xiao Y."/>
            <person name="Xiao X."/>
            <person name="Li S."/>
            <person name="Liu H."/>
        </authorList>
    </citation>
    <scope>NUCLEOTIDE SEQUENCE</scope>
    <source>
        <strain evidence="1">2012-022</strain>
    </source>
</reference>
<sequence>MRGITGSYLGLPFGNGVGAAVWLDSELKPAGNGKTENLQLDECANKWRRVITEAPEKPIADYFQLEGETHMYSLETIGDKHASSHMAAARGFWGGVHGHGDVGVTAWVATGTDGRSYIVDTTVNADFGLLRQNRPKTLRLLNYVIAGLHIAMIKDLYVLDLVVLGHSPIKQMKRGMIRSNMMCIRGTDEKALLMMPYQALLTESMTMIHKDMQVLTDVYHVTRGAVHYGRVAPHEVPPGNMVVLATNSGKSVTGSVLPLREERSSNIWLHATQATDGTVMHMLQNLPKKAPCIRDGLFSTTGVGALQGDGAGNLCMVIDGREHMVPTIVAPQHDRAYVSRDPAALLTGIVQTAQINGLSVRQGHGYVIITSREGREYSIAVRYGPSCLPRWAELLGRKLESNIRYDGSELMMDHGISGVARYILRAYTHHGYLHGCGKIEYPRNGPFKDLRQITKRGKNLLLTGDLPISTDYVVDFEFIQRHKGSEIESYVYAVGVAKFEAGVYMGSTCVMERRETLDAHLEQASGAEWQRSNITDLRRARVAEVSAEEIGGMVEDLAKMVTEGKVRVFSKGSDNDNMILTGTRIPGTSVFRRDKRASQVLREIGPLADHVEHVARIARWGTEHNPAKEAVLFAWAAGLCEDLPGEAMVGLFDWMILRPRHLGPTI</sequence>
<accession>A0A7S6BC27</accession>
<protein>
    <submittedName>
        <fullName evidence="1">Uncharacterized protein</fullName>
    </submittedName>
</protein>
<dbReference type="EMBL" id="MT035909">
    <property type="protein sequence ID" value="QKO02078.1"/>
    <property type="molecule type" value="Genomic_RNA"/>
</dbReference>
<evidence type="ECO:0000313" key="1">
    <source>
        <dbReference type="EMBL" id="QKO02078.1"/>
    </source>
</evidence>